<accession>A0ABQ8YQS9</accession>
<dbReference type="Pfam" id="PF07970">
    <property type="entry name" value="COPIIcoated_ERV"/>
    <property type="match status" value="1"/>
</dbReference>
<dbReference type="EMBL" id="JAOAOG010000131">
    <property type="protein sequence ID" value="KAJ6246867.1"/>
    <property type="molecule type" value="Genomic_DNA"/>
</dbReference>
<evidence type="ECO:0000256" key="2">
    <source>
        <dbReference type="ARBA" id="ARBA00005648"/>
    </source>
</evidence>
<dbReference type="PANTHER" id="PTHR10984:SF25">
    <property type="entry name" value="ENDOPLASMIC RETICULUM-GOLGI INTERMEDIATE COMPARTMENT PROTEIN 3"/>
    <property type="match status" value="1"/>
</dbReference>
<keyword evidence="3 6" id="KW-0812">Transmembrane</keyword>
<protein>
    <submittedName>
        <fullName evidence="9">Endoplasmic reticulum-golgi intermediate compartment protein</fullName>
    </submittedName>
</protein>
<evidence type="ECO:0000259" key="8">
    <source>
        <dbReference type="Pfam" id="PF13850"/>
    </source>
</evidence>
<feature type="transmembrane region" description="Helical" evidence="6">
    <location>
        <begin position="332"/>
        <end position="354"/>
    </location>
</feature>
<evidence type="ECO:0000256" key="1">
    <source>
        <dbReference type="ARBA" id="ARBA00004141"/>
    </source>
</evidence>
<feature type="domain" description="Endoplasmic reticulum vesicle transporter N-terminal" evidence="8">
    <location>
        <begin position="10"/>
        <end position="100"/>
    </location>
</feature>
<feature type="domain" description="Endoplasmic reticulum vesicle transporter C-terminal" evidence="7">
    <location>
        <begin position="136"/>
        <end position="346"/>
    </location>
</feature>
<evidence type="ECO:0000256" key="5">
    <source>
        <dbReference type="ARBA" id="ARBA00023136"/>
    </source>
</evidence>
<keyword evidence="5 6" id="KW-0472">Membrane</keyword>
<dbReference type="InterPro" id="IPR045888">
    <property type="entry name" value="Erv"/>
</dbReference>
<dbReference type="InterPro" id="IPR039542">
    <property type="entry name" value="Erv_N"/>
</dbReference>
<evidence type="ECO:0000313" key="10">
    <source>
        <dbReference type="Proteomes" id="UP001150062"/>
    </source>
</evidence>
<organism evidence="9 10">
    <name type="scientific">Anaeramoeba flamelloides</name>
    <dbReference type="NCBI Taxonomy" id="1746091"/>
    <lineage>
        <taxon>Eukaryota</taxon>
        <taxon>Metamonada</taxon>
        <taxon>Anaeramoebidae</taxon>
        <taxon>Anaeramoeba</taxon>
    </lineage>
</organism>
<reference evidence="9" key="1">
    <citation type="submission" date="2022-08" db="EMBL/GenBank/DDBJ databases">
        <title>Novel sulfate-reducing endosymbionts in the free-living metamonad Anaeramoeba.</title>
        <authorList>
            <person name="Jerlstrom-Hultqvist J."/>
            <person name="Cepicka I."/>
            <person name="Gallot-Lavallee L."/>
            <person name="Salas-Leiva D."/>
            <person name="Curtis B.A."/>
            <person name="Zahonova K."/>
            <person name="Pipaliya S."/>
            <person name="Dacks J."/>
            <person name="Roger A.J."/>
        </authorList>
    </citation>
    <scope>NUCLEOTIDE SEQUENCE</scope>
    <source>
        <strain evidence="9">Schooner1</strain>
    </source>
</reference>
<comment type="subcellular location">
    <subcellularLocation>
        <location evidence="1">Membrane</location>
        <topology evidence="1">Multi-pass membrane protein</topology>
    </subcellularLocation>
</comment>
<evidence type="ECO:0000256" key="3">
    <source>
        <dbReference type="ARBA" id="ARBA00022692"/>
    </source>
</evidence>
<name>A0ABQ8YQS9_9EUKA</name>
<dbReference type="Proteomes" id="UP001150062">
    <property type="component" value="Unassembled WGS sequence"/>
</dbReference>
<comment type="similarity">
    <text evidence="2">Belongs to the ERGIC family.</text>
</comment>
<evidence type="ECO:0000256" key="6">
    <source>
        <dbReference type="SAM" id="Phobius"/>
    </source>
</evidence>
<sequence>MYRPDLVDRLRRIDLFPKYVDSASVKTKSGAFLSIVSYLLLAFLFLNEFRLFIANDAETKLTIDSSSGPSNLDIHLNMSFPNLKCGSLHVDVLDQSGARHLNIKQNLIYQPLDENGMLLVNKKKGSKTKENYCGSCFGAEQFTPSGCCNTCQEVKEAYYKAGWKPTESEFEQCTNQRFHEEDTGIGCLLHGSLKVNKVDGGFHIAPGFNVIRGSQHLHNIGSIEKEGKKDCSHIIHDLTIGKQFKGSNSPLSHTKNIYSRQEMMFQYFLKIVPTFYQKKETFQYSAYQFSREINRIKSNGIPGVFFSYDFTPIVIQIDKKNKNFFHFVTQSLSLLGGVYTVSFVLDRFIFTLWINRDKKDK</sequence>
<dbReference type="PANTHER" id="PTHR10984">
    <property type="entry name" value="ENDOPLASMIC RETICULUM-GOLGI INTERMEDIATE COMPARTMENT PROTEIN"/>
    <property type="match status" value="1"/>
</dbReference>
<proteinExistence type="inferred from homology"/>
<gene>
    <name evidence="9" type="ORF">M0813_02120</name>
</gene>
<keyword evidence="4 6" id="KW-1133">Transmembrane helix</keyword>
<dbReference type="Pfam" id="PF13850">
    <property type="entry name" value="ERGIC_N"/>
    <property type="match status" value="1"/>
</dbReference>
<evidence type="ECO:0000256" key="4">
    <source>
        <dbReference type="ARBA" id="ARBA00022989"/>
    </source>
</evidence>
<evidence type="ECO:0000313" key="9">
    <source>
        <dbReference type="EMBL" id="KAJ6246867.1"/>
    </source>
</evidence>
<keyword evidence="10" id="KW-1185">Reference proteome</keyword>
<feature type="transmembrane region" description="Helical" evidence="6">
    <location>
        <begin position="29"/>
        <end position="46"/>
    </location>
</feature>
<dbReference type="InterPro" id="IPR012936">
    <property type="entry name" value="Erv_C"/>
</dbReference>
<comment type="caution">
    <text evidence="9">The sequence shown here is derived from an EMBL/GenBank/DDBJ whole genome shotgun (WGS) entry which is preliminary data.</text>
</comment>
<evidence type="ECO:0000259" key="7">
    <source>
        <dbReference type="Pfam" id="PF07970"/>
    </source>
</evidence>